<evidence type="ECO:0000256" key="4">
    <source>
        <dbReference type="ARBA" id="ARBA00022825"/>
    </source>
</evidence>
<proteinExistence type="inferred from homology"/>
<name>A0A919VB97_9ACTN</name>
<dbReference type="Proteomes" id="UP000606172">
    <property type="component" value="Unassembled WGS sequence"/>
</dbReference>
<evidence type="ECO:0000256" key="2">
    <source>
        <dbReference type="ARBA" id="ARBA00022670"/>
    </source>
</evidence>
<dbReference type="GO" id="GO:0006508">
    <property type="term" value="P:proteolysis"/>
    <property type="evidence" value="ECO:0007669"/>
    <property type="project" value="UniProtKB-KW"/>
</dbReference>
<dbReference type="Pfam" id="PF00082">
    <property type="entry name" value="Peptidase_S8"/>
    <property type="match status" value="1"/>
</dbReference>
<dbReference type="InterPro" id="IPR036852">
    <property type="entry name" value="Peptidase_S8/S53_dom_sf"/>
</dbReference>
<dbReference type="InterPro" id="IPR000209">
    <property type="entry name" value="Peptidase_S8/S53_dom"/>
</dbReference>
<evidence type="ECO:0000313" key="9">
    <source>
        <dbReference type="Proteomes" id="UP000606172"/>
    </source>
</evidence>
<dbReference type="Gene3D" id="3.40.50.200">
    <property type="entry name" value="Peptidase S8/S53 domain"/>
    <property type="match status" value="1"/>
</dbReference>
<evidence type="ECO:0000256" key="3">
    <source>
        <dbReference type="ARBA" id="ARBA00022801"/>
    </source>
</evidence>
<evidence type="ECO:0000256" key="6">
    <source>
        <dbReference type="SAM" id="MobiDB-lite"/>
    </source>
</evidence>
<dbReference type="PANTHER" id="PTHR43399:SF4">
    <property type="entry name" value="CELL WALL-ASSOCIATED PROTEASE"/>
    <property type="match status" value="1"/>
</dbReference>
<keyword evidence="3" id="KW-0378">Hydrolase</keyword>
<evidence type="ECO:0000259" key="7">
    <source>
        <dbReference type="Pfam" id="PF00082"/>
    </source>
</evidence>
<accession>A0A919VB97</accession>
<keyword evidence="9" id="KW-1185">Reference proteome</keyword>
<evidence type="ECO:0000313" key="8">
    <source>
        <dbReference type="EMBL" id="GII91894.1"/>
    </source>
</evidence>
<feature type="domain" description="Peptidase S8/S53" evidence="7">
    <location>
        <begin position="51"/>
        <end position="158"/>
    </location>
</feature>
<comment type="caution">
    <text evidence="8">The sequence shown here is derived from an EMBL/GenBank/DDBJ whole genome shotgun (WGS) entry which is preliminary data.</text>
</comment>
<evidence type="ECO:0000256" key="5">
    <source>
        <dbReference type="PROSITE-ProRule" id="PRU01240"/>
    </source>
</evidence>
<comment type="similarity">
    <text evidence="1 5">Belongs to the peptidase S8 family.</text>
</comment>
<sequence length="216" mass="23202">MLRVDPVQTVKPPENTRRATKATAKATATAANWNIKHINAPRVWTELGTRGENIVVADIDAGVKFDHPALAAQYRGKKPDGSVDHNYNWFNAAGDCPSDDPCDGSGDGTHTMGTMVGDDGAGRVVGVAPGAKWIAARACTGEWNCPESAILQSGEWLLAPRDSAYRNPRPDLAPDTVAAGPPFHRLHRLHVPECRPRRPGARTTSPANSCGVRRRS</sequence>
<feature type="region of interest" description="Disordered" evidence="6">
    <location>
        <begin position="194"/>
        <end position="216"/>
    </location>
</feature>
<dbReference type="PRINTS" id="PR00723">
    <property type="entry name" value="SUBTILISIN"/>
</dbReference>
<reference evidence="8" key="1">
    <citation type="submission" date="2021-01" db="EMBL/GenBank/DDBJ databases">
        <title>Whole genome shotgun sequence of Sinosporangium siamense NBRC 109515.</title>
        <authorList>
            <person name="Komaki H."/>
            <person name="Tamura T."/>
        </authorList>
    </citation>
    <scope>NUCLEOTIDE SEQUENCE</scope>
    <source>
        <strain evidence="8">NBRC 109515</strain>
    </source>
</reference>
<protein>
    <recommendedName>
        <fullName evidence="7">Peptidase S8/S53 domain-containing protein</fullName>
    </recommendedName>
</protein>
<organism evidence="8 9">
    <name type="scientific">Sinosporangium siamense</name>
    <dbReference type="NCBI Taxonomy" id="1367973"/>
    <lineage>
        <taxon>Bacteria</taxon>
        <taxon>Bacillati</taxon>
        <taxon>Actinomycetota</taxon>
        <taxon>Actinomycetes</taxon>
        <taxon>Streptosporangiales</taxon>
        <taxon>Streptosporangiaceae</taxon>
        <taxon>Sinosporangium</taxon>
    </lineage>
</organism>
<keyword evidence="4" id="KW-0720">Serine protease</keyword>
<evidence type="ECO:0000256" key="1">
    <source>
        <dbReference type="ARBA" id="ARBA00011073"/>
    </source>
</evidence>
<dbReference type="InterPro" id="IPR015500">
    <property type="entry name" value="Peptidase_S8_subtilisin-rel"/>
</dbReference>
<dbReference type="SUPFAM" id="SSF52743">
    <property type="entry name" value="Subtilisin-like"/>
    <property type="match status" value="1"/>
</dbReference>
<keyword evidence="2" id="KW-0645">Protease</keyword>
<dbReference type="InterPro" id="IPR051048">
    <property type="entry name" value="Peptidase_S8/S53_subtilisin"/>
</dbReference>
<dbReference type="PROSITE" id="PS51892">
    <property type="entry name" value="SUBTILASE"/>
    <property type="match status" value="1"/>
</dbReference>
<comment type="caution">
    <text evidence="5">Lacks conserved residue(s) required for the propagation of feature annotation.</text>
</comment>
<dbReference type="RefSeq" id="WP_380659855.1">
    <property type="nucleotide sequence ID" value="NZ_JBHLZQ010000071.1"/>
</dbReference>
<dbReference type="AlphaFoldDB" id="A0A919VB97"/>
<dbReference type="EMBL" id="BOOW01000012">
    <property type="protein sequence ID" value="GII91894.1"/>
    <property type="molecule type" value="Genomic_DNA"/>
</dbReference>
<gene>
    <name evidence="8" type="ORF">Ssi02_21250</name>
</gene>
<dbReference type="GO" id="GO:0004252">
    <property type="term" value="F:serine-type endopeptidase activity"/>
    <property type="evidence" value="ECO:0007669"/>
    <property type="project" value="InterPro"/>
</dbReference>
<dbReference type="PANTHER" id="PTHR43399">
    <property type="entry name" value="SUBTILISIN-RELATED"/>
    <property type="match status" value="1"/>
</dbReference>